<dbReference type="InterPro" id="IPR036163">
    <property type="entry name" value="HMA_dom_sf"/>
</dbReference>
<dbReference type="PROSITE" id="PS50846">
    <property type="entry name" value="HMA_2"/>
    <property type="match status" value="1"/>
</dbReference>
<dbReference type="PRINTS" id="PR00944">
    <property type="entry name" value="CUEXPORT"/>
</dbReference>
<dbReference type="InterPro" id="IPR006121">
    <property type="entry name" value="HMA_dom"/>
</dbReference>
<feature type="domain" description="HMA" evidence="1">
    <location>
        <begin position="2"/>
        <end position="67"/>
    </location>
</feature>
<dbReference type="Proteomes" id="UP001165427">
    <property type="component" value="Unassembled WGS sequence"/>
</dbReference>
<dbReference type="EMBL" id="JALJRB010000004">
    <property type="protein sequence ID" value="MCJ8500037.1"/>
    <property type="molecule type" value="Genomic_DNA"/>
</dbReference>
<gene>
    <name evidence="2" type="ORF">MRX98_05585</name>
</gene>
<dbReference type="RefSeq" id="WP_246903776.1">
    <property type="nucleotide sequence ID" value="NZ_JALJRB010000004.1"/>
</dbReference>
<protein>
    <submittedName>
        <fullName evidence="2">Heavy-metal-associated domain-containing protein</fullName>
    </submittedName>
</protein>
<evidence type="ECO:0000259" key="1">
    <source>
        <dbReference type="PROSITE" id="PS50846"/>
    </source>
</evidence>
<dbReference type="AlphaFoldDB" id="A0AA41UIZ1"/>
<dbReference type="GO" id="GO:0005507">
    <property type="term" value="F:copper ion binding"/>
    <property type="evidence" value="ECO:0007669"/>
    <property type="project" value="InterPro"/>
</dbReference>
<dbReference type="GO" id="GO:0006825">
    <property type="term" value="P:copper ion transport"/>
    <property type="evidence" value="ECO:0007669"/>
    <property type="project" value="InterPro"/>
</dbReference>
<organism evidence="2 3">
    <name type="scientific">Desulfatitalea alkaliphila</name>
    <dbReference type="NCBI Taxonomy" id="2929485"/>
    <lineage>
        <taxon>Bacteria</taxon>
        <taxon>Pseudomonadati</taxon>
        <taxon>Thermodesulfobacteriota</taxon>
        <taxon>Desulfobacteria</taxon>
        <taxon>Desulfobacterales</taxon>
        <taxon>Desulfosarcinaceae</taxon>
        <taxon>Desulfatitalea</taxon>
    </lineage>
</organism>
<proteinExistence type="predicted"/>
<comment type="caution">
    <text evidence="2">The sequence shown here is derived from an EMBL/GenBank/DDBJ whole genome shotgun (WGS) entry which is preliminary data.</text>
</comment>
<evidence type="ECO:0000313" key="3">
    <source>
        <dbReference type="Proteomes" id="UP001165427"/>
    </source>
</evidence>
<dbReference type="InterPro" id="IPR000428">
    <property type="entry name" value="Cu-bd"/>
</dbReference>
<reference evidence="2" key="1">
    <citation type="submission" date="2022-04" db="EMBL/GenBank/DDBJ databases">
        <title>Desulfatitalea alkaliphila sp. nov., a novel anaerobic sulfate-reducing bacterium isolated from terrestrial mud volcano, Taman Peninsula, Russia.</title>
        <authorList>
            <person name="Khomyakova M.A."/>
            <person name="Merkel A.Y."/>
            <person name="Slobodkin A.I."/>
        </authorList>
    </citation>
    <scope>NUCLEOTIDE SEQUENCE</scope>
    <source>
        <strain evidence="2">M08but</strain>
    </source>
</reference>
<dbReference type="CDD" id="cd00371">
    <property type="entry name" value="HMA"/>
    <property type="match status" value="1"/>
</dbReference>
<dbReference type="SUPFAM" id="SSF55008">
    <property type="entry name" value="HMA, heavy metal-associated domain"/>
    <property type="match status" value="1"/>
</dbReference>
<name>A0AA41UIZ1_9BACT</name>
<dbReference type="Pfam" id="PF00403">
    <property type="entry name" value="HMA"/>
    <property type="match status" value="1"/>
</dbReference>
<keyword evidence="3" id="KW-1185">Reference proteome</keyword>
<sequence length="68" mass="7285">MEEQTFKIPNITCGHCTHTIESELKEVPGVVRVAGDVAAKSVTVAYEAPATRDAIVATLKEINYPAAE</sequence>
<accession>A0AA41UIZ1</accession>
<evidence type="ECO:0000313" key="2">
    <source>
        <dbReference type="EMBL" id="MCJ8500037.1"/>
    </source>
</evidence>
<dbReference type="Gene3D" id="3.30.70.100">
    <property type="match status" value="1"/>
</dbReference>